<dbReference type="InterPro" id="IPR036034">
    <property type="entry name" value="PDZ_sf"/>
</dbReference>
<name>A0A815QV74_9BILA</name>
<evidence type="ECO:0000313" key="5">
    <source>
        <dbReference type="EMBL" id="CAF1468693.1"/>
    </source>
</evidence>
<evidence type="ECO:0000256" key="2">
    <source>
        <dbReference type="SAM" id="Phobius"/>
    </source>
</evidence>
<keyword evidence="2" id="KW-1133">Transmembrane helix</keyword>
<keyword evidence="2" id="KW-0472">Membrane</keyword>
<feature type="signal peptide" evidence="3">
    <location>
        <begin position="1"/>
        <end position="18"/>
    </location>
</feature>
<reference evidence="5" key="1">
    <citation type="submission" date="2021-02" db="EMBL/GenBank/DDBJ databases">
        <authorList>
            <person name="Nowell W R."/>
        </authorList>
    </citation>
    <scope>NUCLEOTIDE SEQUENCE</scope>
</reference>
<dbReference type="Gene3D" id="2.30.42.10">
    <property type="match status" value="1"/>
</dbReference>
<dbReference type="PROSITE" id="PS50106">
    <property type="entry name" value="PDZ"/>
    <property type="match status" value="1"/>
</dbReference>
<protein>
    <recommendedName>
        <fullName evidence="4">PDZ domain-containing protein</fullName>
    </recommendedName>
</protein>
<evidence type="ECO:0000313" key="6">
    <source>
        <dbReference type="Proteomes" id="UP000663834"/>
    </source>
</evidence>
<proteinExistence type="predicted"/>
<keyword evidence="2" id="KW-0812">Transmembrane</keyword>
<feature type="chain" id="PRO_5032921608" description="PDZ domain-containing protein" evidence="3">
    <location>
        <begin position="19"/>
        <end position="538"/>
    </location>
</feature>
<dbReference type="SUPFAM" id="SSF50156">
    <property type="entry name" value="PDZ domain-like"/>
    <property type="match status" value="1"/>
</dbReference>
<feature type="region of interest" description="Disordered" evidence="1">
    <location>
        <begin position="332"/>
        <end position="364"/>
    </location>
</feature>
<comment type="caution">
    <text evidence="5">The sequence shown here is derived from an EMBL/GenBank/DDBJ whole genome shotgun (WGS) entry which is preliminary data.</text>
</comment>
<dbReference type="InterPro" id="IPR001478">
    <property type="entry name" value="PDZ"/>
</dbReference>
<dbReference type="Proteomes" id="UP000663834">
    <property type="component" value="Unassembled WGS sequence"/>
</dbReference>
<dbReference type="AlphaFoldDB" id="A0A815QV74"/>
<sequence>MAGWWCYLVPTIIDLVRAQNAFAGGSFLADPFLELTAGVTSAPNEKSSKSDSSCVSNGALAGSIIGTLILSAFIGFLAWVIYLRQRLQEVQSYKNQEAVASSENHRSIPSISKRQQNKQYTDTLDLTDNQSPIDGAEYKFGTFPFRQSQTPSVLGQYNPADWIHRVPSSFRSETMNKDAQMIDVELLNPTFCGLNFSITGNMRAGIFIKDILDKESAEGEIKLNSSDQLRTGDRIMALTVCFESIVYEDALTILSYASPYPVIIRVQRPLNSTKISVLTEKQLTTINSTTKVKWRDDFDHYDNDTPHNRSIVHQDVSTTIMTDTKSFPTKTYLQSSTKKVRLQPNNNKSSSTTKGNKSKQVSNTVGAATKCSDIGIKKHHDKTSTTLILTSTGLTVKPIDKISTLPTNKSTMQSVTDTVMSYLHYRGANSGLVTDVTNSSESALMPYYDSPYDYYGPPVPHSNLNRNNNNSLSTESLTPVTSIYTLQLSSIKPNNSVQRAIIPRRCQRRFSSPAAILPITVKQADGKNIIIKNIDTFA</sequence>
<evidence type="ECO:0000259" key="4">
    <source>
        <dbReference type="PROSITE" id="PS50106"/>
    </source>
</evidence>
<keyword evidence="3" id="KW-0732">Signal</keyword>
<feature type="transmembrane region" description="Helical" evidence="2">
    <location>
        <begin position="59"/>
        <end position="83"/>
    </location>
</feature>
<evidence type="ECO:0000256" key="3">
    <source>
        <dbReference type="SAM" id="SignalP"/>
    </source>
</evidence>
<dbReference type="OrthoDB" id="447516at2759"/>
<organism evidence="5 6">
    <name type="scientific">Rotaria magnacalcarata</name>
    <dbReference type="NCBI Taxonomy" id="392030"/>
    <lineage>
        <taxon>Eukaryota</taxon>
        <taxon>Metazoa</taxon>
        <taxon>Spiralia</taxon>
        <taxon>Gnathifera</taxon>
        <taxon>Rotifera</taxon>
        <taxon>Eurotatoria</taxon>
        <taxon>Bdelloidea</taxon>
        <taxon>Philodinida</taxon>
        <taxon>Philodinidae</taxon>
        <taxon>Rotaria</taxon>
    </lineage>
</organism>
<feature type="domain" description="PDZ" evidence="4">
    <location>
        <begin position="183"/>
        <end position="254"/>
    </location>
</feature>
<evidence type="ECO:0000256" key="1">
    <source>
        <dbReference type="SAM" id="MobiDB-lite"/>
    </source>
</evidence>
<feature type="region of interest" description="Disordered" evidence="1">
    <location>
        <begin position="98"/>
        <end position="119"/>
    </location>
</feature>
<dbReference type="EMBL" id="CAJNOW010005941">
    <property type="protein sequence ID" value="CAF1468693.1"/>
    <property type="molecule type" value="Genomic_DNA"/>
</dbReference>
<gene>
    <name evidence="5" type="ORF">KQP761_LOCUS12929</name>
</gene>
<feature type="compositionally biased region" description="Low complexity" evidence="1">
    <location>
        <begin position="345"/>
        <end position="359"/>
    </location>
</feature>
<accession>A0A815QV74</accession>